<protein>
    <submittedName>
        <fullName evidence="1">Uncharacterized protein</fullName>
    </submittedName>
</protein>
<evidence type="ECO:0000313" key="1">
    <source>
        <dbReference type="EMBL" id="SDN96806.1"/>
    </source>
</evidence>
<reference evidence="2" key="1">
    <citation type="submission" date="2016-10" db="EMBL/GenBank/DDBJ databases">
        <authorList>
            <person name="de Groot N.N."/>
        </authorList>
    </citation>
    <scope>NUCLEOTIDE SEQUENCE [LARGE SCALE GENOMIC DNA]</scope>
    <source>
        <strain evidence="2">BP1-145</strain>
    </source>
</reference>
<evidence type="ECO:0000313" key="2">
    <source>
        <dbReference type="Proteomes" id="UP000199134"/>
    </source>
</evidence>
<comment type="caution">
    <text evidence="1">The sequence shown here is derived from an EMBL/GenBank/DDBJ whole genome shotgun (WGS) entry which is preliminary data.</text>
</comment>
<dbReference type="Proteomes" id="UP000199134">
    <property type="component" value="Unassembled WGS sequence"/>
</dbReference>
<dbReference type="EMBL" id="FNIW01000006">
    <property type="protein sequence ID" value="SDN96806.1"/>
    <property type="molecule type" value="Genomic_DNA"/>
</dbReference>
<dbReference type="AlphaFoldDB" id="A0A1H0FQ67"/>
<sequence>MEKPFEYMKRKDEVLFGQDVVKNWYIARAFVLEKLKDVAFEPASKDHLHVVVDVDDANENLSPLMLSVVRQIALSAHYINFFEGDESEELRNRTVITLVSKNPHVKKELEKEKYLCNLLSYCKCVFEDSETGNSKTENKDSYIDLEFHFVSAWSGNDAKQSEKIFRFKEKEVQDFCDDKEKPDEEIFSIDTRMASYAMRMYDLGTNFENIPAEDIHCTERYSVAIDIFKYKKLKSRAQLLINEKEWKNKSICRIKESVSNILCADCFKVRERSINKPIEDKIKGEIEQSKNEFDSNVELWKEKYQCKLALWVVKFLGKRKPLWAKIKGRIKLWAVKLKNKKKLWAEYNEPLSRSEHSRWVVEKLILGYRPFNDEERAHDEYLQMQGCGRYKKYRDDLKRRDKDPAHIDLCSYRELRRINPDDLKYDSFLMLAIPIVLHKVRKKWYSICNRSNVNKRQA</sequence>
<gene>
    <name evidence="1" type="ORF">SAMN04487900_10636</name>
</gene>
<name>A0A1H0FQ67_9BACT</name>
<organism evidence="1 2">
    <name type="scientific">Prevotella communis</name>
    <dbReference type="NCBI Taxonomy" id="2913614"/>
    <lineage>
        <taxon>Bacteria</taxon>
        <taxon>Pseudomonadati</taxon>
        <taxon>Bacteroidota</taxon>
        <taxon>Bacteroidia</taxon>
        <taxon>Bacteroidales</taxon>
        <taxon>Prevotellaceae</taxon>
        <taxon>Prevotella</taxon>
    </lineage>
</organism>
<accession>A0A1H0FQ67</accession>
<proteinExistence type="predicted"/>